<feature type="transmembrane region" description="Helical" evidence="1">
    <location>
        <begin position="12"/>
        <end position="33"/>
    </location>
</feature>
<proteinExistence type="predicted"/>
<evidence type="ECO:0008006" key="4">
    <source>
        <dbReference type="Google" id="ProtNLM"/>
    </source>
</evidence>
<dbReference type="SUPFAM" id="SSF54523">
    <property type="entry name" value="Pili subunits"/>
    <property type="match status" value="1"/>
</dbReference>
<keyword evidence="1" id="KW-0472">Membrane</keyword>
<dbReference type="InterPro" id="IPR045584">
    <property type="entry name" value="Pilin-like"/>
</dbReference>
<sequence>MGMVEQKTKRGFTIIELVVVIFFASLLLVLFFLQKLNLDAMHRDEQRKEAINAMYYALEEGFHAKNGYYPEKISEENLTVMDPSLFTDPGGVNLGREGSTYSYEAANCSNGKCKEYTLKAQMEKEDTYIKKNRS</sequence>
<evidence type="ECO:0000313" key="3">
    <source>
        <dbReference type="Proteomes" id="UP001191004"/>
    </source>
</evidence>
<dbReference type="Proteomes" id="UP001191004">
    <property type="component" value="Unassembled WGS sequence"/>
</dbReference>
<evidence type="ECO:0000256" key="1">
    <source>
        <dbReference type="SAM" id="Phobius"/>
    </source>
</evidence>
<evidence type="ECO:0000313" key="2">
    <source>
        <dbReference type="EMBL" id="RYC74026.1"/>
    </source>
</evidence>
<organism evidence="2 3">
    <name type="scientific">Candidatus Nanosyncoccus nanoralicus</name>
    <dbReference type="NCBI Taxonomy" id="2171996"/>
    <lineage>
        <taxon>Bacteria</taxon>
        <taxon>Candidatus Saccharimonadota</taxon>
        <taxon>Candidatus Nanosyncoccalia</taxon>
        <taxon>Candidatus Nanosyncoccales</taxon>
        <taxon>Candidatus Nanosyncoccaceae</taxon>
        <taxon>Candidatus Nanosyncoccus</taxon>
    </lineage>
</organism>
<reference evidence="2 3" key="1">
    <citation type="journal article" date="2018" name="bioRxiv">
        <title>Evidence of independent acquisition and adaption of ultra-small bacteria to human hosts across the highly diverse yet reduced genomes of the phylum Saccharibacteria.</title>
        <authorList>
            <person name="McLean J.S."/>
            <person name="Bor B."/>
            <person name="To T.T."/>
            <person name="Liu Q."/>
            <person name="Kearns K.A."/>
            <person name="Solden L.M."/>
            <person name="Wrighton K.C."/>
            <person name="He X."/>
            <person name="Shi W."/>
        </authorList>
    </citation>
    <scope>NUCLEOTIDE SEQUENCE [LARGE SCALE GENOMIC DNA]</scope>
    <source>
        <strain evidence="2 3">TM7_KMM_G3_1_HOT_351</strain>
    </source>
</reference>
<keyword evidence="1" id="KW-0812">Transmembrane</keyword>
<dbReference type="EMBL" id="PRLL01000001">
    <property type="protein sequence ID" value="RYC74026.1"/>
    <property type="molecule type" value="Genomic_DNA"/>
</dbReference>
<accession>A0ABY0FKS1</accession>
<reference evidence="2 3" key="2">
    <citation type="journal article" date="2020" name="Cell Rep.">
        <title>Acquisition and Adaptation of Ultra-small Parasitic Reduced Genome Bacteria to Mammalian Hosts.</title>
        <authorList>
            <person name="McLean J.S."/>
            <person name="Bor B."/>
            <person name="Kerns K.A."/>
            <person name="Liu Q."/>
            <person name="To T.T."/>
            <person name="Solden L."/>
            <person name="Hendrickson E.L."/>
            <person name="Wrighton K."/>
            <person name="Shi W."/>
            <person name="He X."/>
        </authorList>
    </citation>
    <scope>NUCLEOTIDE SEQUENCE [LARGE SCALE GENOMIC DNA]</scope>
    <source>
        <strain evidence="2 3">TM7_KMM_G3_1_HOT_351</strain>
    </source>
</reference>
<comment type="caution">
    <text evidence="2">The sequence shown here is derived from an EMBL/GenBank/DDBJ whole genome shotgun (WGS) entry which is preliminary data.</text>
</comment>
<keyword evidence="1" id="KW-1133">Transmembrane helix</keyword>
<name>A0ABY0FKS1_9BACT</name>
<protein>
    <recommendedName>
        <fullName evidence="4">Type II secretion system protein</fullName>
    </recommendedName>
</protein>
<gene>
    <name evidence="2" type="ORF">G3KMM_00072</name>
</gene>
<keyword evidence="3" id="KW-1185">Reference proteome</keyword>